<name>A0AAV5M5U6_9ROSI</name>
<dbReference type="Proteomes" id="UP001054252">
    <property type="component" value="Unassembled WGS sequence"/>
</dbReference>
<dbReference type="EMBL" id="BPVZ01000191">
    <property type="protein sequence ID" value="GKV45203.1"/>
    <property type="molecule type" value="Genomic_DNA"/>
</dbReference>
<proteinExistence type="predicted"/>
<evidence type="ECO:0000313" key="3">
    <source>
        <dbReference type="Proteomes" id="UP001054252"/>
    </source>
</evidence>
<keyword evidence="3" id="KW-1185">Reference proteome</keyword>
<feature type="compositionally biased region" description="Basic residues" evidence="1">
    <location>
        <begin position="64"/>
        <end position="89"/>
    </location>
</feature>
<organism evidence="2 3">
    <name type="scientific">Rubroshorea leprosula</name>
    <dbReference type="NCBI Taxonomy" id="152421"/>
    <lineage>
        <taxon>Eukaryota</taxon>
        <taxon>Viridiplantae</taxon>
        <taxon>Streptophyta</taxon>
        <taxon>Embryophyta</taxon>
        <taxon>Tracheophyta</taxon>
        <taxon>Spermatophyta</taxon>
        <taxon>Magnoliopsida</taxon>
        <taxon>eudicotyledons</taxon>
        <taxon>Gunneridae</taxon>
        <taxon>Pentapetalae</taxon>
        <taxon>rosids</taxon>
        <taxon>malvids</taxon>
        <taxon>Malvales</taxon>
        <taxon>Dipterocarpaceae</taxon>
        <taxon>Rubroshorea</taxon>
    </lineage>
</organism>
<dbReference type="AlphaFoldDB" id="A0AAV5M5U6"/>
<gene>
    <name evidence="2" type="ORF">SLEP1_g52313</name>
</gene>
<protein>
    <submittedName>
        <fullName evidence="2">Uncharacterized protein</fullName>
    </submittedName>
</protein>
<accession>A0AAV5M5U6</accession>
<feature type="region of interest" description="Disordered" evidence="1">
    <location>
        <begin position="64"/>
        <end position="98"/>
    </location>
</feature>
<reference evidence="2 3" key="1">
    <citation type="journal article" date="2021" name="Commun. Biol.">
        <title>The genome of Shorea leprosula (Dipterocarpaceae) highlights the ecological relevance of drought in aseasonal tropical rainforests.</title>
        <authorList>
            <person name="Ng K.K.S."/>
            <person name="Kobayashi M.J."/>
            <person name="Fawcett J.A."/>
            <person name="Hatakeyama M."/>
            <person name="Paape T."/>
            <person name="Ng C.H."/>
            <person name="Ang C.C."/>
            <person name="Tnah L.H."/>
            <person name="Lee C.T."/>
            <person name="Nishiyama T."/>
            <person name="Sese J."/>
            <person name="O'Brien M.J."/>
            <person name="Copetti D."/>
            <person name="Mohd Noor M.I."/>
            <person name="Ong R.C."/>
            <person name="Putra M."/>
            <person name="Sireger I.Z."/>
            <person name="Indrioko S."/>
            <person name="Kosugi Y."/>
            <person name="Izuno A."/>
            <person name="Isagi Y."/>
            <person name="Lee S.L."/>
            <person name="Shimizu K.K."/>
        </authorList>
    </citation>
    <scope>NUCLEOTIDE SEQUENCE [LARGE SCALE GENOMIC DNA]</scope>
    <source>
        <strain evidence="2">214</strain>
    </source>
</reference>
<comment type="caution">
    <text evidence="2">The sequence shown here is derived from an EMBL/GenBank/DDBJ whole genome shotgun (WGS) entry which is preliminary data.</text>
</comment>
<evidence type="ECO:0000313" key="2">
    <source>
        <dbReference type="EMBL" id="GKV45203.1"/>
    </source>
</evidence>
<evidence type="ECO:0000256" key="1">
    <source>
        <dbReference type="SAM" id="MobiDB-lite"/>
    </source>
</evidence>
<sequence>MCVSCGLPKPCSPCAAREKWGNFAASSEEPQIHCLSLINIFVLRSSDIYIFFLVKSSCSLKKKKKEGKKRREKKGKKEKKERKKEKRKYCCSNASPPAFSSKLVFRSKAQATS</sequence>